<gene>
    <name evidence="1" type="ORF">NM686_012360</name>
</gene>
<dbReference type="Pfam" id="PF11769">
    <property type="entry name" value="DUF3313"/>
    <property type="match status" value="1"/>
</dbReference>
<evidence type="ECO:0000313" key="1">
    <source>
        <dbReference type="EMBL" id="WAR43187.1"/>
    </source>
</evidence>
<keyword evidence="2" id="KW-1185">Reference proteome</keyword>
<dbReference type="RefSeq" id="WP_255188168.1">
    <property type="nucleotide sequence ID" value="NZ_CP113517.1"/>
</dbReference>
<dbReference type="InterPro" id="IPR021747">
    <property type="entry name" value="DUF3313"/>
</dbReference>
<proteinExistence type="predicted"/>
<organism evidence="1 2">
    <name type="scientific">Methylomonas rapida</name>
    <dbReference type="NCBI Taxonomy" id="2963939"/>
    <lineage>
        <taxon>Bacteria</taxon>
        <taxon>Pseudomonadati</taxon>
        <taxon>Pseudomonadota</taxon>
        <taxon>Gammaproteobacteria</taxon>
        <taxon>Methylococcales</taxon>
        <taxon>Methylococcaceae</taxon>
        <taxon>Methylomonas</taxon>
    </lineage>
</organism>
<name>A0ABY7GDX2_9GAMM</name>
<dbReference type="EMBL" id="CP113517">
    <property type="protein sequence ID" value="WAR43187.1"/>
    <property type="molecule type" value="Genomic_DNA"/>
</dbReference>
<dbReference type="Proteomes" id="UP001162780">
    <property type="component" value="Chromosome"/>
</dbReference>
<accession>A0ABY7GDX2</accession>
<sequence>MKHKIVGVLELTLGLTLAACAPIKQAQDVETSGFLQDYSALREGKAGEALKIYIDPNYPQLCETYDKVLIEPIGIWVKENSDLADVSPSERQNLVNHLHGSLVSELGKYYQVVKTPQPGTLRIRTAITEAEGSVVALDTMSSFLPHSLVISKIKETATGTATFVGRASGEVEVIDAMTGERIAAAVDAIVGTKSVFGVTSKWDDVNRAFDDWSYRLAYRLVNCGAIAPEQE</sequence>
<protein>
    <submittedName>
        <fullName evidence="1">DUF3313 domain-containing protein</fullName>
    </submittedName>
</protein>
<evidence type="ECO:0000313" key="2">
    <source>
        <dbReference type="Proteomes" id="UP001162780"/>
    </source>
</evidence>
<reference evidence="1" key="1">
    <citation type="submission" date="2022-11" db="EMBL/GenBank/DDBJ databases">
        <title>Methylomonas rapida sp. nov., Carotenoid-Producing Obligate Methanotrophs with High Growth Characteristics and Biotechnological Potential.</title>
        <authorList>
            <person name="Tikhonova E.N."/>
            <person name="Suleimanov R.Z."/>
            <person name="Miroshnikov K."/>
            <person name="Oshkin I.Y."/>
            <person name="Belova S.E."/>
            <person name="Danilova O.V."/>
            <person name="Ashikhmin A."/>
            <person name="Konopkin A."/>
            <person name="But S.Y."/>
            <person name="Khmelenina V.N."/>
            <person name="Kuznetsov N."/>
            <person name="Pimenov N.V."/>
            <person name="Dedysh S.N."/>
        </authorList>
    </citation>
    <scope>NUCLEOTIDE SEQUENCE</scope>
    <source>
        <strain evidence="1">MP1</strain>
    </source>
</reference>